<keyword evidence="1" id="KW-0175">Coiled coil</keyword>
<protein>
    <recommendedName>
        <fullName evidence="5">Peptidoglycan binding-like domain-containing protein</fullName>
    </recommendedName>
</protein>
<reference evidence="3 4" key="1">
    <citation type="journal article" date="2016" name="Nat. Commun.">
        <title>Thousands of microbial genomes shed light on interconnected biogeochemical processes in an aquifer system.</title>
        <authorList>
            <person name="Anantharaman K."/>
            <person name="Brown C.T."/>
            <person name="Hug L.A."/>
            <person name="Sharon I."/>
            <person name="Castelle C.J."/>
            <person name="Probst A.J."/>
            <person name="Thomas B.C."/>
            <person name="Singh A."/>
            <person name="Wilkins M.J."/>
            <person name="Karaoz U."/>
            <person name="Brodie E.L."/>
            <person name="Williams K.H."/>
            <person name="Hubbard S.S."/>
            <person name="Banfield J.F."/>
        </authorList>
    </citation>
    <scope>NUCLEOTIDE SEQUENCE [LARGE SCALE GENOMIC DNA]</scope>
</reference>
<dbReference type="STRING" id="1802448.A2672_03175"/>
<evidence type="ECO:0000313" key="4">
    <source>
        <dbReference type="Proteomes" id="UP000178065"/>
    </source>
</evidence>
<feature type="coiled-coil region" evidence="1">
    <location>
        <begin position="441"/>
        <end position="475"/>
    </location>
</feature>
<dbReference type="Gene3D" id="1.10.101.10">
    <property type="entry name" value="PGBD-like superfamily/PGBD"/>
    <property type="match status" value="1"/>
</dbReference>
<keyword evidence="2" id="KW-0732">Signal</keyword>
<dbReference type="InterPro" id="IPR036365">
    <property type="entry name" value="PGBD-like_sf"/>
</dbReference>
<evidence type="ECO:0008006" key="5">
    <source>
        <dbReference type="Google" id="ProtNLM"/>
    </source>
</evidence>
<proteinExistence type="predicted"/>
<dbReference type="SUPFAM" id="SSF47090">
    <property type="entry name" value="PGBD-like"/>
    <property type="match status" value="1"/>
</dbReference>
<organism evidence="3 4">
    <name type="scientific">Candidatus Wildermuthbacteria bacterium RIFCSPHIGHO2_01_FULL_49_22b</name>
    <dbReference type="NCBI Taxonomy" id="1802448"/>
    <lineage>
        <taxon>Bacteria</taxon>
        <taxon>Candidatus Wildermuthiibacteriota</taxon>
    </lineage>
</organism>
<dbReference type="Proteomes" id="UP000178065">
    <property type="component" value="Unassembled WGS sequence"/>
</dbReference>
<dbReference type="EMBL" id="MHTT01000020">
    <property type="protein sequence ID" value="OHA65111.1"/>
    <property type="molecule type" value="Genomic_DNA"/>
</dbReference>
<name>A0A1G2QZ68_9BACT</name>
<feature type="signal peptide" evidence="2">
    <location>
        <begin position="1"/>
        <end position="23"/>
    </location>
</feature>
<dbReference type="AlphaFoldDB" id="A0A1G2QZ68"/>
<comment type="caution">
    <text evidence="3">The sequence shown here is derived from an EMBL/GenBank/DDBJ whole genome shotgun (WGS) entry which is preliminary data.</text>
</comment>
<accession>A0A1G2QZ68</accession>
<gene>
    <name evidence="3" type="ORF">A2672_03175</name>
</gene>
<evidence type="ECO:0000256" key="1">
    <source>
        <dbReference type="SAM" id="Coils"/>
    </source>
</evidence>
<dbReference type="InterPro" id="IPR036366">
    <property type="entry name" value="PGBDSf"/>
</dbReference>
<sequence>MARFVFLFAFLLAALAVPASAVADSLGQTETFFVDKAFDQEGRSQVSATLQKITSKLYFYIEDTWWEKLSLQERNNALSVLSAAAEIFEETTYPKLTKLFGTENLPGIDGDTHITVLVHRMDTTAGGYVRTADGYSKLAVPESNEREMFYFAASKTESPHIDSLFAHEFMHLIQFNQKTRMQGIEEQIWVQEGLAELGPTLAGLEKEFEGSYLQKRVQNFARDPRDPLVEWRDREADYGVASMFFHYLSEQYGTEFLRSFFSSSFIGIEGINKALQSAGAKKTFQDVFTDWTVAVFANDCSLGEAYCYKDANLKEIRVLAFTSFLSPFGDSELRVTNQTKAWAGNWNKISGSKGLLRLTFEGNPAVSFAVPYLLQKAAGDYKLGFLSLNSQQKGTVEVPGFGDAYSAFIILPVVYGNPQNVTPEAMFFFSWTAVTLQNGGSEETPAEIAQLQKLIEDLQRQVAFLQAQLATARGELSCVEFSRNLFFGMTQDPAVSCLQQVLKGQGPLVYPEGLITGNFLVLTREAVVRFQEKYAAEILLPLGLEKGTGYVGPATRAKLNSLLAS</sequence>
<feature type="chain" id="PRO_5009584169" description="Peptidoglycan binding-like domain-containing protein" evidence="2">
    <location>
        <begin position="24"/>
        <end position="565"/>
    </location>
</feature>
<evidence type="ECO:0000313" key="3">
    <source>
        <dbReference type="EMBL" id="OHA65111.1"/>
    </source>
</evidence>
<evidence type="ECO:0000256" key="2">
    <source>
        <dbReference type="SAM" id="SignalP"/>
    </source>
</evidence>